<dbReference type="InterPro" id="IPR053773">
    <property type="entry name" value="Vpar_1526-like"/>
</dbReference>
<proteinExistence type="predicted"/>
<evidence type="ECO:0000313" key="2">
    <source>
        <dbReference type="Proteomes" id="UP000001601"/>
    </source>
</evidence>
<gene>
    <name evidence="1" type="ORF">MED217_16850</name>
</gene>
<dbReference type="AlphaFoldDB" id="A3XHL1"/>
<evidence type="ECO:0000313" key="1">
    <source>
        <dbReference type="EMBL" id="EAQ51231.1"/>
    </source>
</evidence>
<keyword evidence="2" id="KW-1185">Reference proteome</keyword>
<dbReference type="HOGENOM" id="CLU_066203_0_0_10"/>
<dbReference type="EMBL" id="AANC01000001">
    <property type="protein sequence ID" value="EAQ51231.1"/>
    <property type="molecule type" value="Genomic_DNA"/>
</dbReference>
<dbReference type="NCBIfam" id="NF045477">
    <property type="entry name" value="LPO_1073_dom"/>
    <property type="match status" value="1"/>
</dbReference>
<name>A3XHL1_LEEBM</name>
<accession>A3XHL1</accession>
<organism evidence="1 2">
    <name type="scientific">Leeuwenhoekiella blandensis (strain CECT 7118 / CCUG 51940 / KCTC 22103 / MED217)</name>
    <name type="common">Flavobacterium sp. (strain MED217)</name>
    <dbReference type="NCBI Taxonomy" id="398720"/>
    <lineage>
        <taxon>Bacteria</taxon>
        <taxon>Pseudomonadati</taxon>
        <taxon>Bacteroidota</taxon>
        <taxon>Flavobacteriia</taxon>
        <taxon>Flavobacteriales</taxon>
        <taxon>Flavobacteriaceae</taxon>
        <taxon>Leeuwenhoekiella</taxon>
    </lineage>
</organism>
<dbReference type="OrthoDB" id="5083961at2"/>
<sequence length="348" mass="40181">MKDKKQEGGDGSSNIQAENVNVYNGITYKDAKEIALDVFNSNFIRLKSEAAQIAAERAEEITEKIVKELNEKSPESLEEFKNPAMQDALFQTQKEYAKSGDEELGNLLVDILVDRAKTQERNMLQLVLDESLLVAPKLTVEHFDLLTLNFLLAQTVNQRIRNLESFTIYIKKHIIPFADDLRNERTTFNHLEYLGCGHIRVGDYGQLEESFKRQYKAMFSKGFSLEDFENEVGDFENSKTFIMPCLHDRSKFQMNTLSDTVLEEQMTNRNINQQDKNKLKAFFNKTTMNNNEIRKYIISIDPKMESLFDLWNNSSLKKFELSGVGISIAHANFRRKTGETLDLSIWIK</sequence>
<protein>
    <submittedName>
        <fullName evidence="1">Uncharacterized protein</fullName>
    </submittedName>
</protein>
<reference evidence="1 2" key="1">
    <citation type="journal article" date="2007" name="Nature">
        <title>Light stimulates growth of proteorhodopsin-containing marine Flavobacteria.</title>
        <authorList>
            <person name="Gomez-Consarnau L."/>
            <person name="Gonzalez J.M."/>
            <person name="Coll-Llado M."/>
            <person name="Gourdon P."/>
            <person name="Pascher T."/>
            <person name="Neutze R."/>
            <person name="Pedros-Alio C."/>
            <person name="Pinhassi J."/>
        </authorList>
    </citation>
    <scope>NUCLEOTIDE SEQUENCE [LARGE SCALE GENOMIC DNA]</scope>
    <source>
        <strain evidence="1 2">MED217</strain>
    </source>
</reference>
<comment type="caution">
    <text evidence="1">The sequence shown here is derived from an EMBL/GenBank/DDBJ whole genome shotgun (WGS) entry which is preliminary data.</text>
</comment>
<dbReference type="STRING" id="398720.MED217_16850"/>
<dbReference type="eggNOG" id="ENOG502Z9S5">
    <property type="taxonomic scope" value="Bacteria"/>
</dbReference>
<dbReference type="Proteomes" id="UP000001601">
    <property type="component" value="Unassembled WGS sequence"/>
</dbReference>